<dbReference type="GO" id="GO:0032259">
    <property type="term" value="P:methylation"/>
    <property type="evidence" value="ECO:0007669"/>
    <property type="project" value="UniProtKB-KW"/>
</dbReference>
<dbReference type="SUPFAM" id="SSF53335">
    <property type="entry name" value="S-adenosyl-L-methionine-dependent methyltransferases"/>
    <property type="match status" value="1"/>
</dbReference>
<dbReference type="Proteomes" id="UP001058364">
    <property type="component" value="Chromosome"/>
</dbReference>
<feature type="domain" description="Methyltransferase" evidence="1">
    <location>
        <begin position="44"/>
        <end position="157"/>
    </location>
</feature>
<dbReference type="CDD" id="cd02440">
    <property type="entry name" value="AdoMet_MTases"/>
    <property type="match status" value="1"/>
</dbReference>
<evidence type="ECO:0000313" key="2">
    <source>
        <dbReference type="EMBL" id="UWD34021.1"/>
    </source>
</evidence>
<accession>A0ABY5TVJ1</accession>
<evidence type="ECO:0000259" key="1">
    <source>
        <dbReference type="Pfam" id="PF13847"/>
    </source>
</evidence>
<dbReference type="PANTHER" id="PTHR43591">
    <property type="entry name" value="METHYLTRANSFERASE"/>
    <property type="match status" value="1"/>
</dbReference>
<dbReference type="RefSeq" id="WP_240532001.1">
    <property type="nucleotide sequence ID" value="NZ_CP103423.1"/>
</dbReference>
<name>A0ABY5TVJ1_9BACT</name>
<gene>
    <name evidence="2" type="ORF">NX772_02860</name>
</gene>
<keyword evidence="3" id="KW-1185">Reference proteome</keyword>
<evidence type="ECO:0000313" key="3">
    <source>
        <dbReference type="Proteomes" id="UP001058364"/>
    </source>
</evidence>
<organism evidence="2 3">
    <name type="scientific">Mesomycoplasma molare</name>
    <dbReference type="NCBI Taxonomy" id="171288"/>
    <lineage>
        <taxon>Bacteria</taxon>
        <taxon>Bacillati</taxon>
        <taxon>Mycoplasmatota</taxon>
        <taxon>Mycoplasmoidales</taxon>
        <taxon>Metamycoplasmataceae</taxon>
        <taxon>Mesomycoplasma</taxon>
    </lineage>
</organism>
<keyword evidence="2" id="KW-0489">Methyltransferase</keyword>
<dbReference type="InterPro" id="IPR029063">
    <property type="entry name" value="SAM-dependent_MTases_sf"/>
</dbReference>
<dbReference type="Pfam" id="PF13847">
    <property type="entry name" value="Methyltransf_31"/>
    <property type="match status" value="1"/>
</dbReference>
<reference evidence="2" key="1">
    <citation type="submission" date="2022-08" db="EMBL/GenBank/DDBJ databases">
        <title>Complete genome sequence of Mycoplasma molare type strain H 542.</title>
        <authorList>
            <person name="Spergser J."/>
        </authorList>
    </citation>
    <scope>NUCLEOTIDE SEQUENCE</scope>
    <source>
        <strain evidence="2">H 542</strain>
    </source>
</reference>
<keyword evidence="2" id="KW-0808">Transferase</keyword>
<dbReference type="GO" id="GO:0008168">
    <property type="term" value="F:methyltransferase activity"/>
    <property type="evidence" value="ECO:0007669"/>
    <property type="project" value="UniProtKB-KW"/>
</dbReference>
<dbReference type="PANTHER" id="PTHR43591:SF110">
    <property type="entry name" value="RHODANESE DOMAIN-CONTAINING PROTEIN"/>
    <property type="match status" value="1"/>
</dbReference>
<dbReference type="EMBL" id="CP103423">
    <property type="protein sequence ID" value="UWD34021.1"/>
    <property type="molecule type" value="Genomic_DNA"/>
</dbReference>
<protein>
    <submittedName>
        <fullName evidence="2">Class I SAM-dependent methyltransferase</fullName>
    </submittedName>
</protein>
<dbReference type="Gene3D" id="3.40.50.150">
    <property type="entry name" value="Vaccinia Virus protein VP39"/>
    <property type="match status" value="1"/>
</dbReference>
<dbReference type="InterPro" id="IPR025714">
    <property type="entry name" value="Methyltranfer_dom"/>
</dbReference>
<proteinExistence type="predicted"/>
<sequence>MIYNKNNKKVFLEEKTIKRYKKDFDNVKLWNSEKSLINKYFVNKDGQILDLGCGLGRTTFGIFELGYKNIVGVDISFRMIEEAKKINLNLNKNILFQVGDATELPFKDKSFDYILFSFNGWTGIPSEKFRLKALEEIFRLLKEDGIFIFTAHDREEIEYLKYYKNSLEKCSSEFIFEKYGDFIFVNEDYVCDFLHLYSKEELVTILTSKNFKILDIVNRDKNFQENKLVKEISDNTTFWIVKK</sequence>